<dbReference type="AlphaFoldDB" id="A0A498IXZ0"/>
<dbReference type="STRING" id="3750.A0A498IXZ0"/>
<sequence>MAMYMPSIPIFSVVVPKITTLFECLCSNATPVRHVLVFRLRHSAASPYRDSQAESLEESIQFAVQQQGQRDSASLEMQSWLYTALTLI</sequence>
<dbReference type="EMBL" id="RDQH01000336">
    <property type="protein sequence ID" value="RXH87235.1"/>
    <property type="molecule type" value="Genomic_DNA"/>
</dbReference>
<proteinExistence type="predicted"/>
<gene>
    <name evidence="1" type="ORF">DVH24_028735</name>
</gene>
<reference evidence="1 2" key="1">
    <citation type="submission" date="2018-10" db="EMBL/GenBank/DDBJ databases">
        <title>A high-quality apple genome assembly.</title>
        <authorList>
            <person name="Hu J."/>
        </authorList>
    </citation>
    <scope>NUCLEOTIDE SEQUENCE [LARGE SCALE GENOMIC DNA]</scope>
    <source>
        <strain evidence="2">cv. HFTH1</strain>
        <tissue evidence="1">Young leaf</tissue>
    </source>
</reference>
<evidence type="ECO:0000313" key="2">
    <source>
        <dbReference type="Proteomes" id="UP000290289"/>
    </source>
</evidence>
<organism evidence="1 2">
    <name type="scientific">Malus domestica</name>
    <name type="common">Apple</name>
    <name type="synonym">Pyrus malus</name>
    <dbReference type="NCBI Taxonomy" id="3750"/>
    <lineage>
        <taxon>Eukaryota</taxon>
        <taxon>Viridiplantae</taxon>
        <taxon>Streptophyta</taxon>
        <taxon>Embryophyta</taxon>
        <taxon>Tracheophyta</taxon>
        <taxon>Spermatophyta</taxon>
        <taxon>Magnoliopsida</taxon>
        <taxon>eudicotyledons</taxon>
        <taxon>Gunneridae</taxon>
        <taxon>Pentapetalae</taxon>
        <taxon>rosids</taxon>
        <taxon>fabids</taxon>
        <taxon>Rosales</taxon>
        <taxon>Rosaceae</taxon>
        <taxon>Amygdaloideae</taxon>
        <taxon>Maleae</taxon>
        <taxon>Malus</taxon>
    </lineage>
</organism>
<name>A0A498IXZ0_MALDO</name>
<protein>
    <submittedName>
        <fullName evidence="1">Uncharacterized protein</fullName>
    </submittedName>
</protein>
<evidence type="ECO:0000313" key="1">
    <source>
        <dbReference type="EMBL" id="RXH87235.1"/>
    </source>
</evidence>
<keyword evidence="2" id="KW-1185">Reference proteome</keyword>
<comment type="caution">
    <text evidence="1">The sequence shown here is derived from an EMBL/GenBank/DDBJ whole genome shotgun (WGS) entry which is preliminary data.</text>
</comment>
<dbReference type="Proteomes" id="UP000290289">
    <property type="component" value="Chromosome 10"/>
</dbReference>
<accession>A0A498IXZ0</accession>